<dbReference type="PANTHER" id="PTHR42997:SF1">
    <property type="entry name" value="AP-4-A PHOSPHORYLASE"/>
    <property type="match status" value="1"/>
</dbReference>
<sequence length="188" mass="21271">MSDERPEPYELQPEGDFVGVPDGFQRTWVPHRMAYLDAPGTPHRSERHECVFCAAPAKSDEDALIVHRGEHCYVVMNLYPYNTGHLLVCPYRHIATYDLATDDEVLEMAHLTQRAMHVLRYQGGVAGFNIGMNQGEVAGAGIAGHLHQHIVPRWPYDANFMPIIARTKPMPRLLGDQRAEIAERWDAD</sequence>
<evidence type="ECO:0000259" key="3">
    <source>
        <dbReference type="PROSITE" id="PS51084"/>
    </source>
</evidence>
<dbReference type="PROSITE" id="PS51084">
    <property type="entry name" value="HIT_2"/>
    <property type="match status" value="1"/>
</dbReference>
<organism evidence="4 5">
    <name type="scientific">Gulosibacter faecalis</name>
    <dbReference type="NCBI Taxonomy" id="272240"/>
    <lineage>
        <taxon>Bacteria</taxon>
        <taxon>Bacillati</taxon>
        <taxon>Actinomycetota</taxon>
        <taxon>Actinomycetes</taxon>
        <taxon>Micrococcales</taxon>
        <taxon>Microbacteriaceae</taxon>
        <taxon>Gulosibacter</taxon>
    </lineage>
</organism>
<feature type="domain" description="HIT" evidence="3">
    <location>
        <begin position="51"/>
        <end position="160"/>
    </location>
</feature>
<keyword evidence="1" id="KW-0547">Nucleotide-binding</keyword>
<dbReference type="InterPro" id="IPR039383">
    <property type="entry name" value="FHIT"/>
</dbReference>
<dbReference type="RefSeq" id="WP_019617472.1">
    <property type="nucleotide sequence ID" value="NZ_JBHUNE010000008.1"/>
</dbReference>
<dbReference type="Pfam" id="PF01230">
    <property type="entry name" value="HIT"/>
    <property type="match status" value="1"/>
</dbReference>
<evidence type="ECO:0000313" key="5">
    <source>
        <dbReference type="Proteomes" id="UP001597492"/>
    </source>
</evidence>
<dbReference type="InterPro" id="IPR052908">
    <property type="entry name" value="AP-4-A_phosphorylase"/>
</dbReference>
<evidence type="ECO:0000256" key="2">
    <source>
        <dbReference type="PROSITE-ProRule" id="PRU00464"/>
    </source>
</evidence>
<dbReference type="Gene3D" id="3.30.428.10">
    <property type="entry name" value="HIT-like"/>
    <property type="match status" value="1"/>
</dbReference>
<dbReference type="CDD" id="cd01275">
    <property type="entry name" value="FHIT"/>
    <property type="match status" value="1"/>
</dbReference>
<reference evidence="5" key="1">
    <citation type="journal article" date="2019" name="Int. J. Syst. Evol. Microbiol.">
        <title>The Global Catalogue of Microorganisms (GCM) 10K type strain sequencing project: providing services to taxonomists for standard genome sequencing and annotation.</title>
        <authorList>
            <consortium name="The Broad Institute Genomics Platform"/>
            <consortium name="The Broad Institute Genome Sequencing Center for Infectious Disease"/>
            <person name="Wu L."/>
            <person name="Ma J."/>
        </authorList>
    </citation>
    <scope>NUCLEOTIDE SEQUENCE [LARGE SCALE GENOMIC DNA]</scope>
    <source>
        <strain evidence="5">TISTR 1514</strain>
    </source>
</reference>
<proteinExistence type="predicted"/>
<name>A0ABW5V0J4_9MICO</name>
<dbReference type="EMBL" id="JBHUNE010000008">
    <property type="protein sequence ID" value="MFD2758946.1"/>
    <property type="molecule type" value="Genomic_DNA"/>
</dbReference>
<evidence type="ECO:0000256" key="1">
    <source>
        <dbReference type="ARBA" id="ARBA00022741"/>
    </source>
</evidence>
<dbReference type="Proteomes" id="UP001597492">
    <property type="component" value="Unassembled WGS sequence"/>
</dbReference>
<accession>A0ABW5V0J4</accession>
<evidence type="ECO:0000313" key="4">
    <source>
        <dbReference type="EMBL" id="MFD2758946.1"/>
    </source>
</evidence>
<feature type="short sequence motif" description="Histidine triad motif" evidence="2">
    <location>
        <begin position="145"/>
        <end position="149"/>
    </location>
</feature>
<dbReference type="InterPro" id="IPR011146">
    <property type="entry name" value="HIT-like"/>
</dbReference>
<keyword evidence="5" id="KW-1185">Reference proteome</keyword>
<dbReference type="PANTHER" id="PTHR42997">
    <property type="entry name" value="HIT FAMILY HYDROLASE"/>
    <property type="match status" value="1"/>
</dbReference>
<dbReference type="SUPFAM" id="SSF54197">
    <property type="entry name" value="HIT-like"/>
    <property type="match status" value="1"/>
</dbReference>
<protein>
    <submittedName>
        <fullName evidence="4">HIT family protein</fullName>
    </submittedName>
</protein>
<dbReference type="InterPro" id="IPR036265">
    <property type="entry name" value="HIT-like_sf"/>
</dbReference>
<comment type="caution">
    <text evidence="4">The sequence shown here is derived from an EMBL/GenBank/DDBJ whole genome shotgun (WGS) entry which is preliminary data.</text>
</comment>
<gene>
    <name evidence="4" type="ORF">ACFSW7_11215</name>
</gene>